<evidence type="ECO:0000313" key="2">
    <source>
        <dbReference type="Proteomes" id="UP001314796"/>
    </source>
</evidence>
<gene>
    <name evidence="1" type="ORF">JOC73_001898</name>
</gene>
<sequence>MKFRLKRSLIILSIMLTLMAGSLVYGQGERVVTLGNDLDQNQRSQMLKIFGVEEKDVKILVVTNEEERNYLKGIAAENQIGSRSISSAYVEDLEKGEGIKVETYNINWVTAEMYQNALVTAGVTNARVIAAAPFNVSGTAALTGILKAFEEVRGANISEEQKKIANEEMVKTGELGEEIGREKAPLLIKQIKEEIIDRGIKDPEEIKKIVIEIAGRLDINLNVEQIEEITRLMQEITKLNLNTEVIRQQLKGIGERIGEISQQNEEVKGILERILDAIRQFFESLLGMLTNK</sequence>
<accession>A0ABS2NQV6</accession>
<dbReference type="Pfam" id="PF06207">
    <property type="entry name" value="DUF1002"/>
    <property type="match status" value="1"/>
</dbReference>
<reference evidence="1 2" key="1">
    <citation type="submission" date="2021-01" db="EMBL/GenBank/DDBJ databases">
        <title>Genomic Encyclopedia of Type Strains, Phase IV (KMG-IV): sequencing the most valuable type-strain genomes for metagenomic binning, comparative biology and taxonomic classification.</title>
        <authorList>
            <person name="Goeker M."/>
        </authorList>
    </citation>
    <scope>NUCLEOTIDE SEQUENCE [LARGE SCALE GENOMIC DNA]</scope>
    <source>
        <strain evidence="1 2">DSM 25890</strain>
    </source>
</reference>
<name>A0ABS2NQV6_9FIRM</name>
<dbReference type="RefSeq" id="WP_204402399.1">
    <property type="nucleotide sequence ID" value="NZ_JAFBEE010000011.1"/>
</dbReference>
<keyword evidence="2" id="KW-1185">Reference proteome</keyword>
<dbReference type="InterPro" id="IPR009343">
    <property type="entry name" value="DUF1002"/>
</dbReference>
<proteinExistence type="predicted"/>
<protein>
    <submittedName>
        <fullName evidence="1">Uncharacterized protein YpuA (DUF1002 family)</fullName>
    </submittedName>
</protein>
<dbReference type="Proteomes" id="UP001314796">
    <property type="component" value="Unassembled WGS sequence"/>
</dbReference>
<evidence type="ECO:0000313" key="1">
    <source>
        <dbReference type="EMBL" id="MBM7615329.1"/>
    </source>
</evidence>
<dbReference type="EMBL" id="JAFBEE010000011">
    <property type="protein sequence ID" value="MBM7615329.1"/>
    <property type="molecule type" value="Genomic_DNA"/>
</dbReference>
<organism evidence="1 2">
    <name type="scientific">Alkaliphilus hydrothermalis</name>
    <dbReference type="NCBI Taxonomy" id="1482730"/>
    <lineage>
        <taxon>Bacteria</taxon>
        <taxon>Bacillati</taxon>
        <taxon>Bacillota</taxon>
        <taxon>Clostridia</taxon>
        <taxon>Peptostreptococcales</taxon>
        <taxon>Natronincolaceae</taxon>
        <taxon>Alkaliphilus</taxon>
    </lineage>
</organism>
<comment type="caution">
    <text evidence="1">The sequence shown here is derived from an EMBL/GenBank/DDBJ whole genome shotgun (WGS) entry which is preliminary data.</text>
</comment>